<reference evidence="1" key="1">
    <citation type="submission" date="2024-02" db="EMBL/GenBank/DDBJ databases">
        <title>Metagenome Assembled Genome of Zalaria obscura JY119.</title>
        <authorList>
            <person name="Vighnesh L."/>
            <person name="Jagadeeshwari U."/>
            <person name="Venkata Ramana C."/>
            <person name="Sasikala C."/>
        </authorList>
    </citation>
    <scope>NUCLEOTIDE SEQUENCE</scope>
    <source>
        <strain evidence="1">JY119</strain>
    </source>
</reference>
<dbReference type="EMBL" id="JAMKPW020000007">
    <property type="protein sequence ID" value="KAK8216822.1"/>
    <property type="molecule type" value="Genomic_DNA"/>
</dbReference>
<evidence type="ECO:0000313" key="2">
    <source>
        <dbReference type="Proteomes" id="UP001320706"/>
    </source>
</evidence>
<gene>
    <name evidence="1" type="ORF">M8818_001785</name>
</gene>
<keyword evidence="2" id="KW-1185">Reference proteome</keyword>
<sequence>MLTAESSRLAHAAQNLGLLFLSFLFLPLDTYILFLSYASRLFFSFGPPSNRASVRSTHTPYFQPRTILVTGVGMTKGLTLARLFYAAGHNVIGADFEPPFLPLTCGHVSRSLKAFHRLSKPNGTREGSARYIQSLLSIIRKEKVDIWVSCSGVASAVEDGQAKEVIELVTSCKAVQYDVSTTKRLHEKHSFIEYTRSLGLPTPDTHTVTSRAAVLQLLEESQGSGKKYIMKYIGTDDSVRGDMTLLPFATASQTKAHISRLQISEERPWILQQYIDGPEYCTHALVVRGEVKAFTACPSAELLMHYEALPVDSALSRSMLRFTQELASASGKDFTGHLSFDFLVDSREVRSAKRDPNKAVRLYPIECNPRAHTAVALFNGTPEMISEGYMALLEPEDLQGKDSGVNGTMTTPPVYPQQPDKYYWIGHDLVELVVLPFLSLFSKNGMSFVEVFEHWVKFLEHLVWWKDGTYEVWDPLPAWWLYHVYWPWQFFTALVTGWKWSRVNVSTTKMFGC</sequence>
<proteinExistence type="predicted"/>
<protein>
    <submittedName>
        <fullName evidence="1">Uncharacterized protein</fullName>
    </submittedName>
</protein>
<evidence type="ECO:0000313" key="1">
    <source>
        <dbReference type="EMBL" id="KAK8216822.1"/>
    </source>
</evidence>
<accession>A0ACC3SMJ4</accession>
<name>A0ACC3SMJ4_9PEZI</name>
<organism evidence="1 2">
    <name type="scientific">Zalaria obscura</name>
    <dbReference type="NCBI Taxonomy" id="2024903"/>
    <lineage>
        <taxon>Eukaryota</taxon>
        <taxon>Fungi</taxon>
        <taxon>Dikarya</taxon>
        <taxon>Ascomycota</taxon>
        <taxon>Pezizomycotina</taxon>
        <taxon>Dothideomycetes</taxon>
        <taxon>Dothideomycetidae</taxon>
        <taxon>Dothideales</taxon>
        <taxon>Zalariaceae</taxon>
        <taxon>Zalaria</taxon>
    </lineage>
</organism>
<comment type="caution">
    <text evidence="1">The sequence shown here is derived from an EMBL/GenBank/DDBJ whole genome shotgun (WGS) entry which is preliminary data.</text>
</comment>
<dbReference type="Proteomes" id="UP001320706">
    <property type="component" value="Unassembled WGS sequence"/>
</dbReference>